<gene>
    <name evidence="2" type="ORF">FW781_02295</name>
</gene>
<comment type="caution">
    <text evidence="2">The sequence shown here is derived from an EMBL/GenBank/DDBJ whole genome shotgun (WGS) entry which is preliminary data.</text>
</comment>
<evidence type="ECO:0000313" key="2">
    <source>
        <dbReference type="EMBL" id="TZF98777.1"/>
    </source>
</evidence>
<keyword evidence="1" id="KW-0472">Membrane</keyword>
<dbReference type="EMBL" id="VTRU01000001">
    <property type="protein sequence ID" value="TZF98777.1"/>
    <property type="molecule type" value="Genomic_DNA"/>
</dbReference>
<geneLocation type="plasmid" evidence="2">
    <name>unnamed1</name>
</geneLocation>
<keyword evidence="1" id="KW-0812">Transmembrane</keyword>
<protein>
    <submittedName>
        <fullName evidence="2">Uncharacterized protein</fullName>
    </submittedName>
</protein>
<keyword evidence="3" id="KW-1185">Reference proteome</keyword>
<keyword evidence="1" id="KW-1133">Transmembrane helix</keyword>
<keyword evidence="2" id="KW-0614">Plasmid</keyword>
<accession>A0A5D8ZW37</accession>
<evidence type="ECO:0000256" key="1">
    <source>
        <dbReference type="SAM" id="Phobius"/>
    </source>
</evidence>
<dbReference type="AlphaFoldDB" id="A0A5D8ZW37"/>
<sequence length="50" mass="5821">MPYSFRVIGSYKFAFFYIGTFSRVIRFFLICCLRVSLCGNGQQNSSGKYF</sequence>
<evidence type="ECO:0000313" key="3">
    <source>
        <dbReference type="Proteomes" id="UP000323884"/>
    </source>
</evidence>
<proteinExistence type="predicted"/>
<name>A0A5D8ZW37_9FLAO</name>
<organism evidence="2 3">
    <name type="scientific">Chryseobacterium panacisoli</name>
    <dbReference type="NCBI Taxonomy" id="1807141"/>
    <lineage>
        <taxon>Bacteria</taxon>
        <taxon>Pseudomonadati</taxon>
        <taxon>Bacteroidota</taxon>
        <taxon>Flavobacteriia</taxon>
        <taxon>Flavobacteriales</taxon>
        <taxon>Weeksellaceae</taxon>
        <taxon>Chryseobacterium group</taxon>
        <taxon>Chryseobacterium</taxon>
    </lineage>
</organism>
<dbReference type="Proteomes" id="UP000323884">
    <property type="component" value="Unassembled WGS sequence"/>
</dbReference>
<reference evidence="2 3" key="1">
    <citation type="submission" date="2019-08" db="EMBL/GenBank/DDBJ databases">
        <title>Draft genome sequence of Chryseobacterium sp. Gsoil 183.</title>
        <authorList>
            <person name="Im W.-T."/>
        </authorList>
    </citation>
    <scope>NUCLEOTIDE SEQUENCE [LARGE SCALE GENOMIC DNA]</scope>
    <source>
        <strain evidence="2 3">Gsoil 183</strain>
        <plasmid evidence="2">unnamed1</plasmid>
    </source>
</reference>
<feature type="transmembrane region" description="Helical" evidence="1">
    <location>
        <begin position="14"/>
        <end position="37"/>
    </location>
</feature>